<sequence>MCVLTCSVFHSLPICYSFFLHLLVACMLPSNETISFAPFPSLHHCTTTGTIAGTDERPAPDEYSGDSGSGATTAIPAFSIVLSITLFLATLTMWRN</sequence>
<reference evidence="3" key="1">
    <citation type="submission" date="2018-01" db="EMBL/GenBank/DDBJ databases">
        <title>An insight into the sialome of Amazonian anophelines.</title>
        <authorList>
            <person name="Ribeiro J.M."/>
            <person name="Scarpassa V."/>
            <person name="Calvo E."/>
        </authorList>
    </citation>
    <scope>NUCLEOTIDE SEQUENCE</scope>
    <source>
        <tissue evidence="3">Salivary glands</tissue>
    </source>
</reference>
<dbReference type="AlphaFoldDB" id="A0A2M3ZNJ2"/>
<accession>A0A2M3ZNJ2</accession>
<dbReference type="EMBL" id="GGFM01009322">
    <property type="protein sequence ID" value="MBW30073.1"/>
    <property type="molecule type" value="Transcribed_RNA"/>
</dbReference>
<keyword evidence="1" id="KW-0812">Transmembrane</keyword>
<evidence type="ECO:0000256" key="1">
    <source>
        <dbReference type="SAM" id="Phobius"/>
    </source>
</evidence>
<keyword evidence="1" id="KW-1133">Transmembrane helix</keyword>
<feature type="signal peptide" evidence="2">
    <location>
        <begin position="1"/>
        <end position="33"/>
    </location>
</feature>
<evidence type="ECO:0000313" key="3">
    <source>
        <dbReference type="EMBL" id="MBW30073.1"/>
    </source>
</evidence>
<organism evidence="3">
    <name type="scientific">Anopheles braziliensis</name>
    <dbReference type="NCBI Taxonomy" id="58242"/>
    <lineage>
        <taxon>Eukaryota</taxon>
        <taxon>Metazoa</taxon>
        <taxon>Ecdysozoa</taxon>
        <taxon>Arthropoda</taxon>
        <taxon>Hexapoda</taxon>
        <taxon>Insecta</taxon>
        <taxon>Pterygota</taxon>
        <taxon>Neoptera</taxon>
        <taxon>Endopterygota</taxon>
        <taxon>Diptera</taxon>
        <taxon>Nematocera</taxon>
        <taxon>Culicoidea</taxon>
        <taxon>Culicidae</taxon>
        <taxon>Anophelinae</taxon>
        <taxon>Anopheles</taxon>
    </lineage>
</organism>
<keyword evidence="1" id="KW-0472">Membrane</keyword>
<feature type="transmembrane region" description="Helical" evidence="1">
    <location>
        <begin position="74"/>
        <end position="94"/>
    </location>
</feature>
<evidence type="ECO:0000256" key="2">
    <source>
        <dbReference type="SAM" id="SignalP"/>
    </source>
</evidence>
<keyword evidence="2" id="KW-0732">Signal</keyword>
<feature type="chain" id="PRO_5041993120" evidence="2">
    <location>
        <begin position="34"/>
        <end position="96"/>
    </location>
</feature>
<proteinExistence type="predicted"/>
<protein>
    <submittedName>
        <fullName evidence="3">Putative secreted peptide</fullName>
    </submittedName>
</protein>
<name>A0A2M3ZNJ2_9DIPT</name>